<feature type="active site" description="Proton donor/acceptor" evidence="7">
    <location>
        <position position="229"/>
    </location>
</feature>
<dbReference type="InterPro" id="IPR000834">
    <property type="entry name" value="Peptidase_M14"/>
</dbReference>
<dbReference type="OrthoDB" id="9802862at2"/>
<evidence type="ECO:0000256" key="1">
    <source>
        <dbReference type="ARBA" id="ARBA00001947"/>
    </source>
</evidence>
<gene>
    <name evidence="9" type="ORF">HG15A2_27740</name>
</gene>
<comment type="similarity">
    <text evidence="2 7">Belongs to the peptidase M14 family.</text>
</comment>
<dbReference type="PANTHER" id="PTHR11705">
    <property type="entry name" value="PROTEASE FAMILY M14 CARBOXYPEPTIDASE A,B"/>
    <property type="match status" value="1"/>
</dbReference>
<dbReference type="PROSITE" id="PS52035">
    <property type="entry name" value="PEPTIDASE_M14"/>
    <property type="match status" value="1"/>
</dbReference>
<dbReference type="PRINTS" id="PR00765">
    <property type="entry name" value="CRBOXYPTASEA"/>
</dbReference>
<sequence length="266" mass="29396">MQFEIPSLRRNNLRTFIAPLWLSIVVANIGSGFAAGEPSAVAEPNIIEVGKSFEGRPIECIVYGKGSDVLLVIATIHGDEDAGTPLMKPFQEWLIANPQELTGKQVVIVPVANPDGFAAQKRFNVRGVDLNRNFPAGNWELKKVNLHGDTPLSEPESRVLMRVVCRYFPSRVISIHQPINCIDYDGPGEELAKVMAEKCPLKVKKLGGRPGSFGSFVGESLGKPIITLEMPKDETEDPDELWQRYGEALIAALRWEPKEELTPEQP</sequence>
<protein>
    <submittedName>
        <fullName evidence="9">Murein peptide amidase A</fullName>
    </submittedName>
</protein>
<evidence type="ECO:0000259" key="8">
    <source>
        <dbReference type="PROSITE" id="PS52035"/>
    </source>
</evidence>
<dbReference type="KEGG" id="amob:HG15A2_27740"/>
<evidence type="ECO:0000256" key="2">
    <source>
        <dbReference type="ARBA" id="ARBA00005988"/>
    </source>
</evidence>
<feature type="domain" description="Peptidase M14" evidence="8">
    <location>
        <begin position="9"/>
        <end position="256"/>
    </location>
</feature>
<dbReference type="AlphaFoldDB" id="A0A517MX49"/>
<dbReference type="GO" id="GO:0006508">
    <property type="term" value="P:proteolysis"/>
    <property type="evidence" value="ECO:0007669"/>
    <property type="project" value="UniProtKB-KW"/>
</dbReference>
<name>A0A517MX49_9BACT</name>
<evidence type="ECO:0000256" key="5">
    <source>
        <dbReference type="ARBA" id="ARBA00022833"/>
    </source>
</evidence>
<dbReference type="GO" id="GO:0008270">
    <property type="term" value="F:zinc ion binding"/>
    <property type="evidence" value="ECO:0007669"/>
    <property type="project" value="InterPro"/>
</dbReference>
<dbReference type="SMART" id="SM00631">
    <property type="entry name" value="Zn_pept"/>
    <property type="match status" value="1"/>
</dbReference>
<reference evidence="9 10" key="1">
    <citation type="submission" date="2019-02" db="EMBL/GenBank/DDBJ databases">
        <title>Deep-cultivation of Planctomycetes and their phenomic and genomic characterization uncovers novel biology.</title>
        <authorList>
            <person name="Wiegand S."/>
            <person name="Jogler M."/>
            <person name="Boedeker C."/>
            <person name="Pinto D."/>
            <person name="Vollmers J."/>
            <person name="Rivas-Marin E."/>
            <person name="Kohn T."/>
            <person name="Peeters S.H."/>
            <person name="Heuer A."/>
            <person name="Rast P."/>
            <person name="Oberbeckmann S."/>
            <person name="Bunk B."/>
            <person name="Jeske O."/>
            <person name="Meyerdierks A."/>
            <person name="Storesund J.E."/>
            <person name="Kallscheuer N."/>
            <person name="Luecker S."/>
            <person name="Lage O.M."/>
            <person name="Pohl T."/>
            <person name="Merkel B.J."/>
            <person name="Hornburger P."/>
            <person name="Mueller R.-W."/>
            <person name="Bruemmer F."/>
            <person name="Labrenz M."/>
            <person name="Spormann A.M."/>
            <person name="Op den Camp H."/>
            <person name="Overmann J."/>
            <person name="Amann R."/>
            <person name="Jetten M.S.M."/>
            <person name="Mascher T."/>
            <person name="Medema M.H."/>
            <person name="Devos D.P."/>
            <person name="Kaster A.-K."/>
            <person name="Ovreas L."/>
            <person name="Rohde M."/>
            <person name="Galperin M.Y."/>
            <person name="Jogler C."/>
        </authorList>
    </citation>
    <scope>NUCLEOTIDE SEQUENCE [LARGE SCALE GENOMIC DNA]</scope>
    <source>
        <strain evidence="9 10">HG15A2</strain>
    </source>
</reference>
<evidence type="ECO:0000256" key="7">
    <source>
        <dbReference type="PROSITE-ProRule" id="PRU01379"/>
    </source>
</evidence>
<proteinExistence type="inferred from homology"/>
<evidence type="ECO:0000256" key="4">
    <source>
        <dbReference type="ARBA" id="ARBA00022801"/>
    </source>
</evidence>
<evidence type="ECO:0000256" key="6">
    <source>
        <dbReference type="ARBA" id="ARBA00023049"/>
    </source>
</evidence>
<accession>A0A517MX49</accession>
<dbReference type="Proteomes" id="UP000319852">
    <property type="component" value="Chromosome"/>
</dbReference>
<keyword evidence="6" id="KW-0482">Metalloprotease</keyword>
<dbReference type="PANTHER" id="PTHR11705:SF143">
    <property type="entry name" value="SLL0236 PROTEIN"/>
    <property type="match status" value="1"/>
</dbReference>
<keyword evidence="4" id="KW-0378">Hydrolase</keyword>
<organism evidence="9 10">
    <name type="scientific">Adhaeretor mobilis</name>
    <dbReference type="NCBI Taxonomy" id="1930276"/>
    <lineage>
        <taxon>Bacteria</taxon>
        <taxon>Pseudomonadati</taxon>
        <taxon>Planctomycetota</taxon>
        <taxon>Planctomycetia</taxon>
        <taxon>Pirellulales</taxon>
        <taxon>Lacipirellulaceae</taxon>
        <taxon>Adhaeretor</taxon>
    </lineage>
</organism>
<dbReference type="RefSeq" id="WP_145060674.1">
    <property type="nucleotide sequence ID" value="NZ_CP036263.1"/>
</dbReference>
<comment type="cofactor">
    <cofactor evidence="1">
        <name>Zn(2+)</name>
        <dbReference type="ChEBI" id="CHEBI:29105"/>
    </cofactor>
</comment>
<keyword evidence="3" id="KW-0645">Protease</keyword>
<dbReference type="SUPFAM" id="SSF53187">
    <property type="entry name" value="Zn-dependent exopeptidases"/>
    <property type="match status" value="1"/>
</dbReference>
<evidence type="ECO:0000313" key="10">
    <source>
        <dbReference type="Proteomes" id="UP000319852"/>
    </source>
</evidence>
<dbReference type="GO" id="GO:0004181">
    <property type="term" value="F:metallocarboxypeptidase activity"/>
    <property type="evidence" value="ECO:0007669"/>
    <property type="project" value="InterPro"/>
</dbReference>
<dbReference type="Pfam" id="PF00246">
    <property type="entry name" value="Peptidase_M14"/>
    <property type="match status" value="1"/>
</dbReference>
<evidence type="ECO:0000256" key="3">
    <source>
        <dbReference type="ARBA" id="ARBA00022670"/>
    </source>
</evidence>
<keyword evidence="10" id="KW-1185">Reference proteome</keyword>
<keyword evidence="5" id="KW-0862">Zinc</keyword>
<dbReference type="GO" id="GO:0005615">
    <property type="term" value="C:extracellular space"/>
    <property type="evidence" value="ECO:0007669"/>
    <property type="project" value="TreeGrafter"/>
</dbReference>
<dbReference type="Gene3D" id="3.40.630.10">
    <property type="entry name" value="Zn peptidases"/>
    <property type="match status" value="1"/>
</dbReference>
<evidence type="ECO:0000313" key="9">
    <source>
        <dbReference type="EMBL" id="QDS99451.1"/>
    </source>
</evidence>
<dbReference type="EMBL" id="CP036263">
    <property type="protein sequence ID" value="QDS99451.1"/>
    <property type="molecule type" value="Genomic_DNA"/>
</dbReference>